<reference evidence="2" key="1">
    <citation type="submission" date="2020-09" db="EMBL/GenBank/DDBJ databases">
        <title>Draft Genome Sequence of Paenibacillus sp. WST5.</title>
        <authorList>
            <person name="Bao Z."/>
        </authorList>
    </citation>
    <scope>NUCLEOTIDE SEQUENCE</scope>
    <source>
        <strain evidence="2">WST5</strain>
    </source>
</reference>
<comment type="caution">
    <text evidence="2">The sequence shown here is derived from an EMBL/GenBank/DDBJ whole genome shotgun (WGS) entry which is preliminary data.</text>
</comment>
<evidence type="ECO:0000313" key="3">
    <source>
        <dbReference type="Proteomes" id="UP000650466"/>
    </source>
</evidence>
<feature type="transmembrane region" description="Helical" evidence="1">
    <location>
        <begin position="78"/>
        <end position="104"/>
    </location>
</feature>
<feature type="transmembrane region" description="Helical" evidence="1">
    <location>
        <begin position="155"/>
        <end position="175"/>
    </location>
</feature>
<evidence type="ECO:0000313" key="2">
    <source>
        <dbReference type="EMBL" id="MBD0384866.1"/>
    </source>
</evidence>
<organism evidence="2 3">
    <name type="scientific">Paenibacillus sedimenti</name>
    <dbReference type="NCBI Taxonomy" id="2770274"/>
    <lineage>
        <taxon>Bacteria</taxon>
        <taxon>Bacillati</taxon>
        <taxon>Bacillota</taxon>
        <taxon>Bacilli</taxon>
        <taxon>Bacillales</taxon>
        <taxon>Paenibacillaceae</taxon>
        <taxon>Paenibacillus</taxon>
    </lineage>
</organism>
<keyword evidence="3" id="KW-1185">Reference proteome</keyword>
<evidence type="ECO:0000256" key="1">
    <source>
        <dbReference type="SAM" id="Phobius"/>
    </source>
</evidence>
<dbReference type="Proteomes" id="UP000650466">
    <property type="component" value="Unassembled WGS sequence"/>
</dbReference>
<proteinExistence type="predicted"/>
<dbReference type="InterPro" id="IPR009793">
    <property type="entry name" value="DUF1361"/>
</dbReference>
<keyword evidence="1" id="KW-0812">Transmembrane</keyword>
<gene>
    <name evidence="2" type="ORF">ICC18_33190</name>
</gene>
<dbReference type="Pfam" id="PF07099">
    <property type="entry name" value="DUF1361"/>
    <property type="match status" value="1"/>
</dbReference>
<feature type="transmembrane region" description="Helical" evidence="1">
    <location>
        <begin position="210"/>
        <end position="231"/>
    </location>
</feature>
<feature type="transmembrane region" description="Helical" evidence="1">
    <location>
        <begin position="124"/>
        <end position="143"/>
    </location>
</feature>
<sequence length="241" mass="28244">MEKLNALNYPKKIIIVIALGIASLICLTNVYNIRLPSGVRPYLFIFWDTFLAWVPVIIAVLLDLIYIISYRIVRSIMILLLGAAWFFFFPNSPYLVTDLLHVFVRYSYDPTQRFWTDMEFWKQLFTLSSIAFLGVLLGSYSLYSVQRLVRRSYGMIVSWVFALIVLILSSFGIYIGRFVRWNSWDVLTRPGYILKETYVMLTDSNQLGHIVLFCKFMFIILVISYIPIYLMTRLEGESRDL</sequence>
<feature type="transmembrane region" description="Helical" evidence="1">
    <location>
        <begin position="12"/>
        <end position="31"/>
    </location>
</feature>
<protein>
    <submittedName>
        <fullName evidence="2">DUF1361 domain-containing protein</fullName>
    </submittedName>
</protein>
<keyword evidence="1" id="KW-0472">Membrane</keyword>
<feature type="transmembrane region" description="Helical" evidence="1">
    <location>
        <begin position="43"/>
        <end position="66"/>
    </location>
</feature>
<accession>A0A926QMD8</accession>
<name>A0A926QMD8_9BACL</name>
<dbReference type="RefSeq" id="WP_188178624.1">
    <property type="nucleotide sequence ID" value="NZ_JACVVD010000032.1"/>
</dbReference>
<dbReference type="EMBL" id="JACVVD010000032">
    <property type="protein sequence ID" value="MBD0384866.1"/>
    <property type="molecule type" value="Genomic_DNA"/>
</dbReference>
<keyword evidence="1" id="KW-1133">Transmembrane helix</keyword>
<dbReference type="AlphaFoldDB" id="A0A926QMD8"/>